<keyword evidence="2" id="KW-0732">Signal</keyword>
<reference evidence="3" key="1">
    <citation type="journal article" date="2021" name="ISME J.">
        <title>Genomic evolution of the class Acidithiobacillia: deep-branching Proteobacteria living in extreme acidic conditions.</title>
        <authorList>
            <person name="Moya-Beltran A."/>
            <person name="Beard S."/>
            <person name="Rojas-Villalobos C."/>
            <person name="Issotta F."/>
            <person name="Gallardo Y."/>
            <person name="Ulloa R."/>
            <person name="Giaveno A."/>
            <person name="Degli Esposti M."/>
            <person name="Johnson D.B."/>
            <person name="Quatrini R."/>
        </authorList>
    </citation>
    <scope>NUCLEOTIDE SEQUENCE</scope>
    <source>
        <strain evidence="3">VAN18-1</strain>
    </source>
</reference>
<organism evidence="3 4">
    <name type="scientific">Igneacidithiobacillus copahuensis</name>
    <dbReference type="NCBI Taxonomy" id="2724909"/>
    <lineage>
        <taxon>Bacteria</taxon>
        <taxon>Pseudomonadati</taxon>
        <taxon>Pseudomonadota</taxon>
        <taxon>Acidithiobacillia</taxon>
        <taxon>Acidithiobacillales</taxon>
        <taxon>Acidithiobacillaceae</taxon>
        <taxon>Igneacidithiobacillus</taxon>
    </lineage>
</organism>
<evidence type="ECO:0000256" key="2">
    <source>
        <dbReference type="SAM" id="SignalP"/>
    </source>
</evidence>
<dbReference type="EMBL" id="JAAXYO010000012">
    <property type="protein sequence ID" value="MBU2786698.1"/>
    <property type="molecule type" value="Genomic_DNA"/>
</dbReference>
<proteinExistence type="predicted"/>
<accession>A0AAE2YMX0</accession>
<dbReference type="RefSeq" id="WP_215871312.1">
    <property type="nucleotide sequence ID" value="NZ_JAAXYO010000012.1"/>
</dbReference>
<feature type="signal peptide" evidence="2">
    <location>
        <begin position="1"/>
        <end position="21"/>
    </location>
</feature>
<keyword evidence="4" id="KW-1185">Reference proteome</keyword>
<comment type="caution">
    <text evidence="3">The sequence shown here is derived from an EMBL/GenBank/DDBJ whole genome shotgun (WGS) entry which is preliminary data.</text>
</comment>
<evidence type="ECO:0000313" key="3">
    <source>
        <dbReference type="EMBL" id="MBU2786698.1"/>
    </source>
</evidence>
<feature type="compositionally biased region" description="Basic and acidic residues" evidence="1">
    <location>
        <begin position="59"/>
        <end position="82"/>
    </location>
</feature>
<sequence length="119" mass="12620">MKKIVAITAVLGVLMAGTSFAAEEVPVAAASTGTTTQGSQLMTQQERAEHRNKMQSAKTEQERQQIRSENHETMRKRAEEKGMSIPENAPSTGMHQGRGMQGGSGMMGGAGMGRGGSNR</sequence>
<feature type="chain" id="PRO_5042051664" description="DUF4890 domain-containing protein" evidence="2">
    <location>
        <begin position="22"/>
        <end position="119"/>
    </location>
</feature>
<dbReference type="Proteomes" id="UP001197378">
    <property type="component" value="Unassembled WGS sequence"/>
</dbReference>
<dbReference type="AlphaFoldDB" id="A0AAE2YMX0"/>
<name>A0AAE2YMX0_9PROT</name>
<evidence type="ECO:0008006" key="5">
    <source>
        <dbReference type="Google" id="ProtNLM"/>
    </source>
</evidence>
<gene>
    <name evidence="3" type="ORF">HFQ13_00445</name>
</gene>
<feature type="region of interest" description="Disordered" evidence="1">
    <location>
        <begin position="45"/>
        <end position="119"/>
    </location>
</feature>
<feature type="compositionally biased region" description="Gly residues" evidence="1">
    <location>
        <begin position="99"/>
        <end position="119"/>
    </location>
</feature>
<evidence type="ECO:0000256" key="1">
    <source>
        <dbReference type="SAM" id="MobiDB-lite"/>
    </source>
</evidence>
<protein>
    <recommendedName>
        <fullName evidence="5">DUF4890 domain-containing protein</fullName>
    </recommendedName>
</protein>
<evidence type="ECO:0000313" key="4">
    <source>
        <dbReference type="Proteomes" id="UP001197378"/>
    </source>
</evidence>